<protein>
    <submittedName>
        <fullName evidence="1">Uncharacterized protein</fullName>
    </submittedName>
</protein>
<organism evidence="1">
    <name type="scientific">Aegilops tauschii</name>
    <name type="common">Tausch's goatgrass</name>
    <name type="synonym">Aegilops squarrosa</name>
    <dbReference type="NCBI Taxonomy" id="37682"/>
    <lineage>
        <taxon>Eukaryota</taxon>
        <taxon>Viridiplantae</taxon>
        <taxon>Streptophyta</taxon>
        <taxon>Embryophyta</taxon>
        <taxon>Tracheophyta</taxon>
        <taxon>Spermatophyta</taxon>
        <taxon>Magnoliopsida</taxon>
        <taxon>Liliopsida</taxon>
        <taxon>Poales</taxon>
        <taxon>Poaceae</taxon>
        <taxon>BOP clade</taxon>
        <taxon>Pooideae</taxon>
        <taxon>Triticodae</taxon>
        <taxon>Triticeae</taxon>
        <taxon>Triticinae</taxon>
        <taxon>Aegilops</taxon>
    </lineage>
</organism>
<accession>M8BMV3</accession>
<reference evidence="1" key="1">
    <citation type="submission" date="2015-06" db="UniProtKB">
        <authorList>
            <consortium name="EnsemblPlants"/>
        </authorList>
    </citation>
    <scope>IDENTIFICATION</scope>
</reference>
<proteinExistence type="predicted"/>
<dbReference type="EnsemblPlants" id="EMT26305">
    <property type="protein sequence ID" value="EMT26305"/>
    <property type="gene ID" value="F775_16724"/>
</dbReference>
<dbReference type="AlphaFoldDB" id="M8BMV3"/>
<name>M8BMV3_AEGTA</name>
<evidence type="ECO:0000313" key="1">
    <source>
        <dbReference type="EnsemblPlants" id="EMT26305"/>
    </source>
</evidence>
<dbReference type="ExpressionAtlas" id="M8BMV3">
    <property type="expression patterns" value="baseline"/>
</dbReference>
<dbReference type="PANTHER" id="PTHR36140:SF2">
    <property type="entry name" value="OS01G0152950 PROTEIN"/>
    <property type="match status" value="1"/>
</dbReference>
<dbReference type="PANTHER" id="PTHR36140">
    <property type="entry name" value="F-BOX DOMAIN-CONTAINING PROTEIN-RELATED"/>
    <property type="match status" value="1"/>
</dbReference>
<sequence>MGHCHKLRLAVCRPLIDNRTHLLPSPPIDQPEISDDPTGCAILTSADHTALKYQDWQVLVTYRGYGVVFAYMYYPATRSWSVPIKYGRDITRCGPCAGVIACGTVHWLYRDNTEFYTLNISATMKHVSLTKILIKIDAGLPYQRPPLLCITGEGTLFNTQDDGVPELWTEQKQDDHDHHIGEGEGRWLRSYLANLATERPDIAFFAESKGALLIEQGGALFIFDLKSREKVRVNLSAMKLTRAQGGFQQTIAVVVFATSTNLAGYVKKLHRCSSRWIGYLFVVCCSPPLGKTQR</sequence>